<proteinExistence type="predicted"/>
<comment type="caution">
    <text evidence="1">The sequence shown here is derived from an EMBL/GenBank/DDBJ whole genome shotgun (WGS) entry which is preliminary data.</text>
</comment>
<reference evidence="1 2" key="1">
    <citation type="submission" date="2023-12" db="EMBL/GenBank/DDBJ databases">
        <title>Amycolatopsis sp. V23-08.</title>
        <authorList>
            <person name="Somphong A."/>
        </authorList>
    </citation>
    <scope>NUCLEOTIDE SEQUENCE [LARGE SCALE GENOMIC DNA]</scope>
    <source>
        <strain evidence="1 2">V23-08</strain>
    </source>
</reference>
<name>A0ABU5RN38_9PSEU</name>
<dbReference type="RefSeq" id="WP_323337858.1">
    <property type="nucleotide sequence ID" value="NZ_JAYFSI010000027.1"/>
</dbReference>
<protein>
    <submittedName>
        <fullName evidence="1">Uncharacterized protein</fullName>
    </submittedName>
</protein>
<sequence>MARTALTYSKLVGNGSLADPAGTNVDPTNGHTIASAQFDRTVLRVTNTAGTSKNVTVKAGTYPPAMAASQGDLVVAVAAGATAWLGPFESGRFGTSDGSLNVDLAAGHTGTITPFLLPKAV</sequence>
<evidence type="ECO:0000313" key="1">
    <source>
        <dbReference type="EMBL" id="MEA5367725.1"/>
    </source>
</evidence>
<dbReference type="Proteomes" id="UP001304298">
    <property type="component" value="Unassembled WGS sequence"/>
</dbReference>
<evidence type="ECO:0000313" key="2">
    <source>
        <dbReference type="Proteomes" id="UP001304298"/>
    </source>
</evidence>
<keyword evidence="2" id="KW-1185">Reference proteome</keyword>
<organism evidence="1 2">
    <name type="scientific">Amycolatopsis heterodermiae</name>
    <dbReference type="NCBI Taxonomy" id="3110235"/>
    <lineage>
        <taxon>Bacteria</taxon>
        <taxon>Bacillati</taxon>
        <taxon>Actinomycetota</taxon>
        <taxon>Actinomycetes</taxon>
        <taxon>Pseudonocardiales</taxon>
        <taxon>Pseudonocardiaceae</taxon>
        <taxon>Amycolatopsis</taxon>
    </lineage>
</organism>
<gene>
    <name evidence="1" type="ORF">VA596_49900</name>
</gene>
<accession>A0ABU5RN38</accession>
<dbReference type="EMBL" id="JAYFSI010000027">
    <property type="protein sequence ID" value="MEA5367725.1"/>
    <property type="molecule type" value="Genomic_DNA"/>
</dbReference>